<comment type="caution">
    <text evidence="1">The sequence shown here is derived from an EMBL/GenBank/DDBJ whole genome shotgun (WGS) entry which is preliminary data.</text>
</comment>
<protein>
    <submittedName>
        <fullName evidence="1">Uncharacterized protein</fullName>
    </submittedName>
</protein>
<dbReference type="EMBL" id="SNRW01038661">
    <property type="protein sequence ID" value="KAA6353147.1"/>
    <property type="molecule type" value="Genomic_DNA"/>
</dbReference>
<dbReference type="Proteomes" id="UP000324800">
    <property type="component" value="Unassembled WGS sequence"/>
</dbReference>
<organism evidence="1 2">
    <name type="scientific">Streblomastix strix</name>
    <dbReference type="NCBI Taxonomy" id="222440"/>
    <lineage>
        <taxon>Eukaryota</taxon>
        <taxon>Metamonada</taxon>
        <taxon>Preaxostyla</taxon>
        <taxon>Oxymonadida</taxon>
        <taxon>Streblomastigidae</taxon>
        <taxon>Streblomastix</taxon>
    </lineage>
</organism>
<gene>
    <name evidence="1" type="ORF">EZS28_051327</name>
</gene>
<proteinExistence type="predicted"/>
<evidence type="ECO:0000313" key="1">
    <source>
        <dbReference type="EMBL" id="KAA6353147.1"/>
    </source>
</evidence>
<dbReference type="AlphaFoldDB" id="A0A5J4T4I7"/>
<name>A0A5J4T4I7_9EUKA</name>
<sequence length="68" mass="7824">MKTNATTTAAAAAATLFLFRFFLKELLFLSLSFQSFPNIYCMFLHSFIYPDRFIPPGLIVRALRLVFL</sequence>
<accession>A0A5J4T4I7</accession>
<reference evidence="1 2" key="1">
    <citation type="submission" date="2019-03" db="EMBL/GenBank/DDBJ databases">
        <title>Single cell metagenomics reveals metabolic interactions within the superorganism composed of flagellate Streblomastix strix and complex community of Bacteroidetes bacteria on its surface.</title>
        <authorList>
            <person name="Treitli S.C."/>
            <person name="Kolisko M."/>
            <person name="Husnik F."/>
            <person name="Keeling P."/>
            <person name="Hampl V."/>
        </authorList>
    </citation>
    <scope>NUCLEOTIDE SEQUENCE [LARGE SCALE GENOMIC DNA]</scope>
    <source>
        <strain evidence="1">ST1C</strain>
    </source>
</reference>
<evidence type="ECO:0000313" key="2">
    <source>
        <dbReference type="Proteomes" id="UP000324800"/>
    </source>
</evidence>